<dbReference type="InterPro" id="IPR021215">
    <property type="entry name" value="DUF2752"/>
</dbReference>
<proteinExistence type="predicted"/>
<dbReference type="Proteomes" id="UP000274483">
    <property type="component" value="Chromosome"/>
</dbReference>
<dbReference type="EMBL" id="CP034158">
    <property type="protein sequence ID" value="AZI67159.1"/>
    <property type="molecule type" value="Genomic_DNA"/>
</dbReference>
<keyword evidence="1" id="KW-0472">Membrane</keyword>
<evidence type="ECO:0000256" key="1">
    <source>
        <dbReference type="SAM" id="Phobius"/>
    </source>
</evidence>
<keyword evidence="1" id="KW-1133">Transmembrane helix</keyword>
<gene>
    <name evidence="2" type="ORF">EIB71_05525</name>
</gene>
<evidence type="ECO:0000313" key="3">
    <source>
        <dbReference type="Proteomes" id="UP000274483"/>
    </source>
</evidence>
<keyword evidence="1" id="KW-0812">Transmembrane</keyword>
<feature type="transmembrane region" description="Helical" evidence="1">
    <location>
        <begin position="72"/>
        <end position="91"/>
    </location>
</feature>
<evidence type="ECO:0000313" key="2">
    <source>
        <dbReference type="EMBL" id="AZI67159.1"/>
    </source>
</evidence>
<organism evidence="2 3">
    <name type="scientific">Kaistella daneshvariae</name>
    <dbReference type="NCBI Taxonomy" id="2487074"/>
    <lineage>
        <taxon>Bacteria</taxon>
        <taxon>Pseudomonadati</taxon>
        <taxon>Bacteroidota</taxon>
        <taxon>Flavobacteriia</taxon>
        <taxon>Flavobacteriales</taxon>
        <taxon>Weeksellaceae</taxon>
        <taxon>Chryseobacterium group</taxon>
        <taxon>Kaistella</taxon>
    </lineage>
</organism>
<name>A0ABM7C866_9FLAO</name>
<dbReference type="Pfam" id="PF10825">
    <property type="entry name" value="DUF2752"/>
    <property type="match status" value="1"/>
</dbReference>
<protein>
    <submittedName>
        <fullName evidence="2">DUF2752 domain-containing protein</fullName>
    </submittedName>
</protein>
<reference evidence="2 3" key="1">
    <citation type="submission" date="2018-11" db="EMBL/GenBank/DDBJ databases">
        <title>Proposal to divide the Flavobacteriaceae and reorganize its genera based on Amino Acid Identity values calculated from whole genome sequences.</title>
        <authorList>
            <person name="Nicholson A.C."/>
            <person name="Gulvik C.A."/>
            <person name="Whitney A.M."/>
            <person name="Humrighouse B.W."/>
            <person name="Bell M."/>
            <person name="Holmes B."/>
            <person name="Steigerwalt A.G."/>
            <person name="Villarma A."/>
            <person name="Sheth M."/>
            <person name="Batra D."/>
            <person name="Pryor J."/>
            <person name="Bernardet J.-F."/>
            <person name="Hugo C."/>
            <person name="Kampfer P."/>
            <person name="Newman J.D."/>
            <person name="McQuiston J.R."/>
        </authorList>
    </citation>
    <scope>NUCLEOTIDE SEQUENCE [LARGE SCALE GENOMIC DNA]</scope>
    <source>
        <strain evidence="2 3">H3001</strain>
    </source>
</reference>
<sequence length="129" mass="14790">MKKMPFLLRKNVKLIFLFVSILLLSLVFYFYSPAENGFYPSCVFKNMTGLSCPGCGSQRAFHEILHFNFKAAFAYNPLFILALPYGLAVLISAKNQKASSQKIYQILTGKFSLMFIGALIFMYFVWRNL</sequence>
<feature type="transmembrane region" description="Helical" evidence="1">
    <location>
        <begin position="103"/>
        <end position="126"/>
    </location>
</feature>
<feature type="transmembrane region" description="Helical" evidence="1">
    <location>
        <begin position="12"/>
        <end position="31"/>
    </location>
</feature>
<accession>A0ABM7C866</accession>
<keyword evidence="3" id="KW-1185">Reference proteome</keyword>